<keyword evidence="2" id="KW-1185">Reference proteome</keyword>
<dbReference type="Proteomes" id="UP001558850">
    <property type="component" value="Unassembled WGS sequence"/>
</dbReference>
<reference evidence="1" key="1">
    <citation type="submission" date="2024-07" db="EMBL/GenBank/DDBJ databases">
        <title>A survey of Mimosa microsymbionts across Brazilian biomes reveals a high diversity of Paraburkholderia nodulating endemic species, but also that Cupriavidus is common as a symbiont of widespread species.</title>
        <authorList>
            <person name="Rouws L."/>
            <person name="Barauna A."/>
            <person name="Beukes C."/>
            <person name="Rouws J.R.C."/>
            <person name="De Faria S.M."/>
            <person name="Gross E."/>
            <person name="Bueno Dos Reis Junior F."/>
            <person name="Simon M.F."/>
            <person name="Maluk M."/>
            <person name="Odee D.W."/>
            <person name="Kenicer G."/>
            <person name="Young J.P.W."/>
            <person name="Reis V.M."/>
            <person name="Zilli J."/>
            <person name="James E.K."/>
        </authorList>
    </citation>
    <scope>NUCLEOTIDE SEQUENCE</scope>
    <source>
        <strain evidence="1">EG181B</strain>
    </source>
</reference>
<protein>
    <submittedName>
        <fullName evidence="1">Uncharacterized protein</fullName>
    </submittedName>
</protein>
<evidence type="ECO:0000313" key="2">
    <source>
        <dbReference type="Proteomes" id="UP001558850"/>
    </source>
</evidence>
<organism evidence="1 2">
    <name type="scientific">Paraburkholderia phymatum</name>
    <dbReference type="NCBI Taxonomy" id="148447"/>
    <lineage>
        <taxon>Bacteria</taxon>
        <taxon>Pseudomonadati</taxon>
        <taxon>Pseudomonadota</taxon>
        <taxon>Betaproteobacteria</taxon>
        <taxon>Burkholderiales</taxon>
        <taxon>Burkholderiaceae</taxon>
        <taxon>Paraburkholderia</taxon>
    </lineage>
</organism>
<name>A0ACC6U0U5_9BURK</name>
<evidence type="ECO:0000313" key="1">
    <source>
        <dbReference type="EMBL" id="MEX3933246.1"/>
    </source>
</evidence>
<comment type="caution">
    <text evidence="1">The sequence shown here is derived from an EMBL/GenBank/DDBJ whole genome shotgun (WGS) entry which is preliminary data.</text>
</comment>
<gene>
    <name evidence="1" type="ORF">AB4Y32_15835</name>
</gene>
<dbReference type="EMBL" id="JBFRCH010000007">
    <property type="protein sequence ID" value="MEX3933246.1"/>
    <property type="molecule type" value="Genomic_DNA"/>
</dbReference>
<sequence>MKRIAVVLAGVAALALSACSGLQVKPVSIPVIPPAQLAAQFCPIVKADIEILKASVLLSQAQKDKLAEVAPINDAVCSAAATVDLTDLQKFNSTLFPAVTAIVAAVPAIPNQPAILLALQLAQPVLNQVVADAIAASKASAATAAAPVAASQ</sequence>
<accession>A0ACC6U0U5</accession>
<proteinExistence type="predicted"/>